<dbReference type="GO" id="GO:0070930">
    <property type="term" value="P:trans-translation-dependent protein tagging"/>
    <property type="evidence" value="ECO:0007669"/>
    <property type="project" value="TreeGrafter"/>
</dbReference>
<dbReference type="NCBIfam" id="TIGR00086">
    <property type="entry name" value="smpB"/>
    <property type="match status" value="1"/>
</dbReference>
<proteinExistence type="inferred from homology"/>
<keyword evidence="5" id="KW-1185">Reference proteome</keyword>
<evidence type="ECO:0000256" key="1">
    <source>
        <dbReference type="ARBA" id="ARBA00022490"/>
    </source>
</evidence>
<dbReference type="AlphaFoldDB" id="A0A5P8E929"/>
<gene>
    <name evidence="3 4" type="primary">smpB</name>
    <name evidence="4" type="ORF">C7Y71_011275</name>
</gene>
<dbReference type="EMBL" id="CP033459">
    <property type="protein sequence ID" value="QFQ13539.1"/>
    <property type="molecule type" value="Genomic_DNA"/>
</dbReference>
<dbReference type="PROSITE" id="PS01317">
    <property type="entry name" value="SSRP"/>
    <property type="match status" value="1"/>
</dbReference>
<dbReference type="GO" id="GO:0070929">
    <property type="term" value="P:trans-translation"/>
    <property type="evidence" value="ECO:0007669"/>
    <property type="project" value="UniProtKB-UniRule"/>
</dbReference>
<dbReference type="NCBIfam" id="NF003843">
    <property type="entry name" value="PRK05422.1"/>
    <property type="match status" value="1"/>
</dbReference>
<dbReference type="SUPFAM" id="SSF74982">
    <property type="entry name" value="Small protein B (SmpB)"/>
    <property type="match status" value="1"/>
</dbReference>
<evidence type="ECO:0000313" key="4">
    <source>
        <dbReference type="EMBL" id="QFQ13539.1"/>
    </source>
</evidence>
<dbReference type="PANTHER" id="PTHR30308:SF2">
    <property type="entry name" value="SSRA-BINDING PROTEIN"/>
    <property type="match status" value="1"/>
</dbReference>
<evidence type="ECO:0000256" key="2">
    <source>
        <dbReference type="ARBA" id="ARBA00022884"/>
    </source>
</evidence>
<dbReference type="KEGG" id="alq:C7Y71_011275"/>
<dbReference type="InterPro" id="IPR000037">
    <property type="entry name" value="SsrA-bd_prot"/>
</dbReference>
<dbReference type="RefSeq" id="WP_111898784.1">
    <property type="nucleotide sequence ID" value="NZ_CP033459.1"/>
</dbReference>
<comment type="subcellular location">
    <subcellularLocation>
        <location evidence="3">Cytoplasm</location>
    </subcellularLocation>
    <text evidence="3">The tmRNA-SmpB complex associates with stalled 70S ribosomes.</text>
</comment>
<dbReference type="PANTHER" id="PTHR30308">
    <property type="entry name" value="TMRNA-BINDING COMPONENT OF TRANS-TRANSLATION TAGGING COMPLEX"/>
    <property type="match status" value="1"/>
</dbReference>
<comment type="similarity">
    <text evidence="3">Belongs to the SmpB family.</text>
</comment>
<dbReference type="InterPro" id="IPR020081">
    <property type="entry name" value="SsrA-bd_prot_CS"/>
</dbReference>
<keyword evidence="2 3" id="KW-0694">RNA-binding</keyword>
<dbReference type="HAMAP" id="MF_00023">
    <property type="entry name" value="SmpB"/>
    <property type="match status" value="1"/>
</dbReference>
<protein>
    <recommendedName>
        <fullName evidence="3">SsrA-binding protein</fullName>
    </recommendedName>
    <alternativeName>
        <fullName evidence="3">Small protein B</fullName>
    </alternativeName>
</protein>
<comment type="function">
    <text evidence="3">Required for rescue of stalled ribosomes mediated by trans-translation. Binds to transfer-messenger RNA (tmRNA), required for stable association of tmRNA with ribosomes. tmRNA and SmpB together mimic tRNA shape, replacing the anticodon stem-loop with SmpB. tmRNA is encoded by the ssrA gene; the 2 termini fold to resemble tRNA(Ala) and it encodes a 'tag peptide', a short internal open reading frame. During trans-translation Ala-aminoacylated tmRNA acts like a tRNA, entering the A-site of stalled ribosomes, displacing the stalled mRNA. The ribosome then switches to translate the ORF on the tmRNA; the nascent peptide is terminated with the 'tag peptide' encoded by the tmRNA and targeted for degradation. The ribosome is freed to recommence translation, which seems to be the essential function of trans-translation.</text>
</comment>
<dbReference type="Proteomes" id="UP000249375">
    <property type="component" value="Chromosome"/>
</dbReference>
<dbReference type="Pfam" id="PF01668">
    <property type="entry name" value="SmpB"/>
    <property type="match status" value="1"/>
</dbReference>
<evidence type="ECO:0000256" key="3">
    <source>
        <dbReference type="HAMAP-Rule" id="MF_00023"/>
    </source>
</evidence>
<dbReference type="InterPro" id="IPR023620">
    <property type="entry name" value="SmpB"/>
</dbReference>
<evidence type="ECO:0000313" key="5">
    <source>
        <dbReference type="Proteomes" id="UP000249375"/>
    </source>
</evidence>
<organism evidence="4 5">
    <name type="scientific">Pseudoprevotella muciniphila</name>
    <dbReference type="NCBI Taxonomy" id="2133944"/>
    <lineage>
        <taxon>Bacteria</taxon>
        <taxon>Pseudomonadati</taxon>
        <taxon>Bacteroidota</taxon>
        <taxon>Bacteroidia</taxon>
        <taxon>Bacteroidales</taxon>
        <taxon>Prevotellaceae</taxon>
        <taxon>Pseudoprevotella</taxon>
    </lineage>
</organism>
<dbReference type="GO" id="GO:0003723">
    <property type="term" value="F:RNA binding"/>
    <property type="evidence" value="ECO:0007669"/>
    <property type="project" value="UniProtKB-UniRule"/>
</dbReference>
<dbReference type="GO" id="GO:0005829">
    <property type="term" value="C:cytosol"/>
    <property type="evidence" value="ECO:0007669"/>
    <property type="project" value="TreeGrafter"/>
</dbReference>
<reference evidence="4 5" key="1">
    <citation type="submission" date="2018-11" db="EMBL/GenBank/DDBJ databases">
        <authorList>
            <person name="Na S.W."/>
            <person name="Baik M."/>
        </authorList>
    </citation>
    <scope>NUCLEOTIDE SEQUENCE [LARGE SCALE GENOMIC DNA]</scope>
    <source>
        <strain evidence="4 5">E39</strain>
    </source>
</reference>
<dbReference type="OrthoDB" id="9805462at2"/>
<keyword evidence="1 3" id="KW-0963">Cytoplasm</keyword>
<dbReference type="Gene3D" id="2.40.280.10">
    <property type="match status" value="1"/>
</dbReference>
<accession>A0A5P8E929</accession>
<sequence length="158" mass="18340">MAKKKALKSKTINIKNKRAEFDYQIIDQYTAGIVLYGTEIKSIREGKASLVDTYCYINGGEIFVKNMYIAEYAFGSFRNHATRRERKLLLNKKEIRSLENDTKSPGLTIVPLLLYIDDNGRAKMDIALCRGKKQYDKRAAMKEKDAKRELSRTFHKEY</sequence>
<name>A0A5P8E929_9BACT</name>